<feature type="region of interest" description="Disordered" evidence="1">
    <location>
        <begin position="1"/>
        <end position="22"/>
    </location>
</feature>
<proteinExistence type="predicted"/>
<evidence type="ECO:0000256" key="1">
    <source>
        <dbReference type="SAM" id="MobiDB-lite"/>
    </source>
</evidence>
<gene>
    <name evidence="2" type="ORF">AVDCRST_MAG42-1343</name>
</gene>
<accession>A0A6J4HWN4</accession>
<feature type="region of interest" description="Disordered" evidence="1">
    <location>
        <begin position="39"/>
        <end position="65"/>
    </location>
</feature>
<dbReference type="AlphaFoldDB" id="A0A6J4HWN4"/>
<evidence type="ECO:0000313" key="2">
    <source>
        <dbReference type="EMBL" id="CAA9234921.1"/>
    </source>
</evidence>
<feature type="non-terminal residue" evidence="2">
    <location>
        <position position="65"/>
    </location>
</feature>
<protein>
    <submittedName>
        <fullName evidence="2">Uncharacterized protein</fullName>
    </submittedName>
</protein>
<feature type="non-terminal residue" evidence="2">
    <location>
        <position position="1"/>
    </location>
</feature>
<feature type="compositionally biased region" description="Basic residues" evidence="1">
    <location>
        <begin position="56"/>
        <end position="65"/>
    </location>
</feature>
<name>A0A6J4HWN4_9BACT</name>
<organism evidence="2">
    <name type="scientific">uncultured Chthoniobacterales bacterium</name>
    <dbReference type="NCBI Taxonomy" id="1836801"/>
    <lineage>
        <taxon>Bacteria</taxon>
        <taxon>Pseudomonadati</taxon>
        <taxon>Verrucomicrobiota</taxon>
        <taxon>Spartobacteria</taxon>
        <taxon>Chthoniobacterales</taxon>
        <taxon>environmental samples</taxon>
    </lineage>
</organism>
<dbReference type="EMBL" id="CADCTA010000056">
    <property type="protein sequence ID" value="CAA9234921.1"/>
    <property type="molecule type" value="Genomic_DNA"/>
</dbReference>
<sequence length="65" mass="7432">DSAGDRPRCVRSAPHHDHRVSQALRRAVAVHARRLEAPHAGRLRFSRRRLPDRAAGRRKRRALAP</sequence>
<reference evidence="2" key="1">
    <citation type="submission" date="2020-02" db="EMBL/GenBank/DDBJ databases">
        <authorList>
            <person name="Meier V. D."/>
        </authorList>
    </citation>
    <scope>NUCLEOTIDE SEQUENCE</scope>
    <source>
        <strain evidence="2">AVDCRST_MAG42</strain>
    </source>
</reference>